<reference evidence="1 2" key="1">
    <citation type="submission" date="2020-04" db="EMBL/GenBank/DDBJ databases">
        <title>Rhizobium sp. S-51 isolated from soil.</title>
        <authorList>
            <person name="Dahal R.H."/>
        </authorList>
    </citation>
    <scope>NUCLEOTIDE SEQUENCE [LARGE SCALE GENOMIC DNA]</scope>
    <source>
        <strain evidence="1 2">S-51</strain>
    </source>
</reference>
<evidence type="ECO:0000313" key="2">
    <source>
        <dbReference type="Proteomes" id="UP000541470"/>
    </source>
</evidence>
<accession>A0A7Y0FW03</accession>
<sequence length="303" mass="30800">MVQISLRLSPGANSVRRAFNRNIVAWGDSLTAGSGVAGSLTYPVQAAALFGGARSITAKGVGGQTAEQIAARQGGRAILVSLAENIIGAKGLPLQSWSFDFASTAGWTKIGSSGLLDNSGNVLRRSGVTDNLGGTAILLGKTVPSGHTITATFDLTEYSGGSNAVKIKIGPASSSGSVGTWQGIENVTADTIGQHVVSHSVSGASALAYAFRFNGTPATAASFAIDNLVIEERAPYAADVVTTRTINILQDSGVFTGSASGTLAGQRGTMLTDSAGSWFFSRMDDGDAVPCPAGTVFLPDEAP</sequence>
<keyword evidence="1" id="KW-0378">Hydrolase</keyword>
<keyword evidence="2" id="KW-1185">Reference proteome</keyword>
<name>A0A7Y0FW03_9HYPH</name>
<comment type="caution">
    <text evidence="1">The sequence shown here is derived from an EMBL/GenBank/DDBJ whole genome shotgun (WGS) entry which is preliminary data.</text>
</comment>
<dbReference type="AlphaFoldDB" id="A0A7Y0FW03"/>
<dbReference type="Gene3D" id="3.40.50.1110">
    <property type="entry name" value="SGNH hydrolase"/>
    <property type="match status" value="1"/>
</dbReference>
<dbReference type="Proteomes" id="UP000541470">
    <property type="component" value="Unassembled WGS sequence"/>
</dbReference>
<dbReference type="EMBL" id="JABBGK010000002">
    <property type="protein sequence ID" value="NML74998.1"/>
    <property type="molecule type" value="Genomic_DNA"/>
</dbReference>
<protein>
    <submittedName>
        <fullName evidence="1">SGNH/GDSL hydrolase family protein</fullName>
    </submittedName>
</protein>
<gene>
    <name evidence="1" type="ORF">HHL25_12770</name>
</gene>
<evidence type="ECO:0000313" key="1">
    <source>
        <dbReference type="EMBL" id="NML74998.1"/>
    </source>
</evidence>
<organism evidence="1 2">
    <name type="scientific">Rhizobium terricola</name>
    <dbReference type="NCBI Taxonomy" id="2728849"/>
    <lineage>
        <taxon>Bacteria</taxon>
        <taxon>Pseudomonadati</taxon>
        <taxon>Pseudomonadota</taxon>
        <taxon>Alphaproteobacteria</taxon>
        <taxon>Hyphomicrobiales</taxon>
        <taxon>Rhizobiaceae</taxon>
        <taxon>Rhizobium/Agrobacterium group</taxon>
        <taxon>Rhizobium</taxon>
    </lineage>
</organism>
<dbReference type="SUPFAM" id="SSF52266">
    <property type="entry name" value="SGNH hydrolase"/>
    <property type="match status" value="1"/>
</dbReference>
<dbReference type="InterPro" id="IPR036514">
    <property type="entry name" value="SGNH_hydro_sf"/>
</dbReference>
<proteinExistence type="predicted"/>
<dbReference type="GO" id="GO:0016788">
    <property type="term" value="F:hydrolase activity, acting on ester bonds"/>
    <property type="evidence" value="ECO:0007669"/>
    <property type="project" value="UniProtKB-ARBA"/>
</dbReference>
<dbReference type="RefSeq" id="WP_169591130.1">
    <property type="nucleotide sequence ID" value="NZ_JABBGK010000002.1"/>
</dbReference>